<dbReference type="EMBL" id="CM055752">
    <property type="protein sequence ID" value="KAJ7992652.1"/>
    <property type="molecule type" value="Genomic_DNA"/>
</dbReference>
<reference evidence="1" key="1">
    <citation type="submission" date="2021-05" db="EMBL/GenBank/DDBJ databases">
        <authorList>
            <person name="Pan Q."/>
            <person name="Jouanno E."/>
            <person name="Zahm M."/>
            <person name="Klopp C."/>
            <person name="Cabau C."/>
            <person name="Louis A."/>
            <person name="Berthelot C."/>
            <person name="Parey E."/>
            <person name="Roest Crollius H."/>
            <person name="Montfort J."/>
            <person name="Robinson-Rechavi M."/>
            <person name="Bouchez O."/>
            <person name="Lampietro C."/>
            <person name="Lopez Roques C."/>
            <person name="Donnadieu C."/>
            <person name="Postlethwait J."/>
            <person name="Bobe J."/>
            <person name="Dillon D."/>
            <person name="Chandos A."/>
            <person name="von Hippel F."/>
            <person name="Guiguen Y."/>
        </authorList>
    </citation>
    <scope>NUCLEOTIDE SEQUENCE</scope>
    <source>
        <strain evidence="1">YG-Jan2019</strain>
    </source>
</reference>
<comment type="caution">
    <text evidence="1">The sequence shown here is derived from an EMBL/GenBank/DDBJ whole genome shotgun (WGS) entry which is preliminary data.</text>
</comment>
<protein>
    <submittedName>
        <fullName evidence="1">Uncharacterized protein</fullName>
    </submittedName>
</protein>
<evidence type="ECO:0000313" key="2">
    <source>
        <dbReference type="Proteomes" id="UP001157502"/>
    </source>
</evidence>
<evidence type="ECO:0000313" key="1">
    <source>
        <dbReference type="EMBL" id="KAJ7992652.1"/>
    </source>
</evidence>
<gene>
    <name evidence="1" type="ORF">DPEC_G00280900</name>
</gene>
<name>A0ACC2FMU6_DALPE</name>
<sequence>MGLLVLGQTRMTGPSRKRQTHEEQASAILWDVAAAIVVGVAAAIDVGVAAAIDVGVAAAIDVGVAAAIDVGVAAAIDVGVAAAIDVGVAAAIDVGVAAAIDVGVAAAIDVGVAAAIDVGAGDSDVTDFGIASATPMAPASDTQYTELQKILTSYEELSKKMRQYKHTPTPQSVHQSSVKIGPTSQSSNVAVTRDLSENSTPFTQDKLFSLRELSYLHRRELKIQGGQIGDQGSDLSYNSVCRQIEDGLKEQFSDAEVVRAVLKVIKPGTFKDMLMNKDDLSVEELKAFLHSHLGEQSNTELFQELMCTKQRDNETPQQFLYRVIGLKQKIMLASKHADTDVKYNASTVQDVFLHTVYQGLGHKHDDVRRELKPLLVDTRVSDEAILKQMKKIMCDESERQRRLGPNTRQRLTNVHSAQSEVNAAQCPSVKEKVPKTDTIQQLTEKLDQLTSMVELMRHSMQTQVTGQFSHNWKGRGDRRREKPYGCDKCVEQNRPDCPHCFHCGEEGHRAVGCLKKPTGQGNWSRSLPRDRQ</sequence>
<keyword evidence="2" id="KW-1185">Reference proteome</keyword>
<dbReference type="Proteomes" id="UP001157502">
    <property type="component" value="Chromosome 25"/>
</dbReference>
<organism evidence="1 2">
    <name type="scientific">Dallia pectoralis</name>
    <name type="common">Alaska blackfish</name>
    <dbReference type="NCBI Taxonomy" id="75939"/>
    <lineage>
        <taxon>Eukaryota</taxon>
        <taxon>Metazoa</taxon>
        <taxon>Chordata</taxon>
        <taxon>Craniata</taxon>
        <taxon>Vertebrata</taxon>
        <taxon>Euteleostomi</taxon>
        <taxon>Actinopterygii</taxon>
        <taxon>Neopterygii</taxon>
        <taxon>Teleostei</taxon>
        <taxon>Protacanthopterygii</taxon>
        <taxon>Esociformes</taxon>
        <taxon>Umbridae</taxon>
        <taxon>Dallia</taxon>
    </lineage>
</organism>
<accession>A0ACC2FMU6</accession>
<proteinExistence type="predicted"/>